<dbReference type="InterPro" id="IPR004136">
    <property type="entry name" value="NMO"/>
</dbReference>
<evidence type="ECO:0000256" key="5">
    <source>
        <dbReference type="ARBA" id="ARBA00023002"/>
    </source>
</evidence>
<comment type="caution">
    <text evidence="6">The sequence shown here is derived from an EMBL/GenBank/DDBJ whole genome shotgun (WGS) entry which is preliminary data.</text>
</comment>
<evidence type="ECO:0000313" key="6">
    <source>
        <dbReference type="EMBL" id="KRL98892.1"/>
    </source>
</evidence>
<dbReference type="PANTHER" id="PTHR32332">
    <property type="entry name" value="2-NITROPROPANE DIOXYGENASE"/>
    <property type="match status" value="1"/>
</dbReference>
<dbReference type="InterPro" id="IPR013785">
    <property type="entry name" value="Aldolase_TIM"/>
</dbReference>
<dbReference type="CDD" id="cd04730">
    <property type="entry name" value="NPD_like"/>
    <property type="match status" value="1"/>
</dbReference>
<evidence type="ECO:0000256" key="3">
    <source>
        <dbReference type="ARBA" id="ARBA00022630"/>
    </source>
</evidence>
<dbReference type="EMBL" id="AZFQ01000036">
    <property type="protein sequence ID" value="KRL98892.1"/>
    <property type="molecule type" value="Genomic_DNA"/>
</dbReference>
<evidence type="ECO:0000256" key="2">
    <source>
        <dbReference type="ARBA" id="ARBA00013457"/>
    </source>
</evidence>
<keyword evidence="3" id="KW-0285">Flavoprotein</keyword>
<keyword evidence="7" id="KW-1185">Reference proteome</keyword>
<proteinExistence type="predicted"/>
<dbReference type="STRING" id="1423801.FD50_GL000706"/>
<organism evidence="6 7">
    <name type="scientific">Liquorilactobacillus satsumensis DSM 16230 = JCM 12392</name>
    <dbReference type="NCBI Taxonomy" id="1423801"/>
    <lineage>
        <taxon>Bacteria</taxon>
        <taxon>Bacillati</taxon>
        <taxon>Bacillota</taxon>
        <taxon>Bacilli</taxon>
        <taxon>Lactobacillales</taxon>
        <taxon>Lactobacillaceae</taxon>
        <taxon>Liquorilactobacillus</taxon>
    </lineage>
</organism>
<evidence type="ECO:0000313" key="7">
    <source>
        <dbReference type="Proteomes" id="UP000051166"/>
    </source>
</evidence>
<dbReference type="SUPFAM" id="SSF51412">
    <property type="entry name" value="Inosine monophosphate dehydrogenase (IMPDH)"/>
    <property type="match status" value="1"/>
</dbReference>
<dbReference type="PANTHER" id="PTHR32332:SF20">
    <property type="entry name" value="2-NITROPROPANE DIOXYGENASE-LIKE PROTEIN"/>
    <property type="match status" value="1"/>
</dbReference>
<sequence>MKQQVLQILKTKYPLIQAPMSWITNAQFVGAVANAGGLGVLGPNAGQTTITSDPGQTASLMQAEIQKLRQITTHSFGLNLLMPSTPEQDLNPYSAALLKMAFAERVKYFVTVGSYNRKVFEQIKQHNGIIIHRSEMISLANLRAAEEAGADILVATGIDAGGIFPRRAFGTFATLAEFKRCLHVPLLIAGGINTAKEAKAATDLGADGIYVGTRFIVTPESPASQAVKDLIVAADSDDLEFVFERERSLKTLAADRLNKLFNDPTNKVDLSQEVKRLGGVRPAMLLGKVEQGIIPVNTGVGSIVEEKPVSTLINELSAGLL</sequence>
<keyword evidence="5" id="KW-0560">Oxidoreductase</keyword>
<evidence type="ECO:0000256" key="4">
    <source>
        <dbReference type="ARBA" id="ARBA00022643"/>
    </source>
</evidence>
<dbReference type="GO" id="GO:0018580">
    <property type="term" value="F:nitronate monooxygenase activity"/>
    <property type="evidence" value="ECO:0007669"/>
    <property type="project" value="InterPro"/>
</dbReference>
<dbReference type="OrthoDB" id="9778912at2"/>
<dbReference type="Proteomes" id="UP000051166">
    <property type="component" value="Unassembled WGS sequence"/>
</dbReference>
<dbReference type="AlphaFoldDB" id="A0A0R1UZV0"/>
<reference evidence="6 7" key="1">
    <citation type="journal article" date="2015" name="Genome Announc.">
        <title>Expanding the biotechnology potential of lactobacilli through comparative genomics of 213 strains and associated genera.</title>
        <authorList>
            <person name="Sun Z."/>
            <person name="Harris H.M."/>
            <person name="McCann A."/>
            <person name="Guo C."/>
            <person name="Argimon S."/>
            <person name="Zhang W."/>
            <person name="Yang X."/>
            <person name="Jeffery I.B."/>
            <person name="Cooney J.C."/>
            <person name="Kagawa T.F."/>
            <person name="Liu W."/>
            <person name="Song Y."/>
            <person name="Salvetti E."/>
            <person name="Wrobel A."/>
            <person name="Rasinkangas P."/>
            <person name="Parkhill J."/>
            <person name="Rea M.C."/>
            <person name="O'Sullivan O."/>
            <person name="Ritari J."/>
            <person name="Douillard F.P."/>
            <person name="Paul Ross R."/>
            <person name="Yang R."/>
            <person name="Briner A.E."/>
            <person name="Felis G.E."/>
            <person name="de Vos W.M."/>
            <person name="Barrangou R."/>
            <person name="Klaenhammer T.R."/>
            <person name="Caufield P.W."/>
            <person name="Cui Y."/>
            <person name="Zhang H."/>
            <person name="O'Toole P.W."/>
        </authorList>
    </citation>
    <scope>NUCLEOTIDE SEQUENCE [LARGE SCALE GENOMIC DNA]</scope>
    <source>
        <strain evidence="6 7">DSM 16230</strain>
    </source>
</reference>
<gene>
    <name evidence="6" type="ORF">FD50_GL000706</name>
</gene>
<dbReference type="PATRIC" id="fig|1423801.4.peg.716"/>
<dbReference type="Pfam" id="PF03060">
    <property type="entry name" value="NMO"/>
    <property type="match status" value="1"/>
</dbReference>
<evidence type="ECO:0000256" key="1">
    <source>
        <dbReference type="ARBA" id="ARBA00003535"/>
    </source>
</evidence>
<protein>
    <recommendedName>
        <fullName evidence="2">Probable nitronate monooxygenase</fullName>
    </recommendedName>
</protein>
<name>A0A0R1UZV0_9LACO</name>
<dbReference type="Gene3D" id="3.20.20.70">
    <property type="entry name" value="Aldolase class I"/>
    <property type="match status" value="1"/>
</dbReference>
<comment type="function">
    <text evidence="1">Nitronate monooxygenase that uses molecular oxygen to catalyze the oxidative denitrification of alkyl nitronates. Acts on propionate 3-nitronate (P3N), the presumed physiological substrate. Probably functions in the detoxification of P3N, a metabolic poison produced by plants and fungi as a defense mechanism.</text>
</comment>
<keyword evidence="4" id="KW-0288">FMN</keyword>
<accession>A0A0R1UZV0</accession>